<dbReference type="InterPro" id="IPR003730">
    <property type="entry name" value="Cu_polyphenol_OxRdtase"/>
</dbReference>
<dbReference type="GO" id="GO:0016491">
    <property type="term" value="F:oxidoreductase activity"/>
    <property type="evidence" value="ECO:0007669"/>
    <property type="project" value="UniProtKB-KW"/>
</dbReference>
<evidence type="ECO:0000256" key="2">
    <source>
        <dbReference type="ARBA" id="ARBA00007353"/>
    </source>
</evidence>
<dbReference type="GO" id="GO:0017061">
    <property type="term" value="F:S-methyl-5-thioadenosine phosphorylase activity"/>
    <property type="evidence" value="ECO:0007669"/>
    <property type="project" value="UniProtKB-EC"/>
</dbReference>
<evidence type="ECO:0000256" key="9">
    <source>
        <dbReference type="ARBA" id="ARBA00049893"/>
    </source>
</evidence>
<keyword evidence="4" id="KW-0479">Metal-binding</keyword>
<dbReference type="Gene3D" id="3.60.140.10">
    <property type="entry name" value="CNF1/YfiH-like putative cysteine hydrolases"/>
    <property type="match status" value="1"/>
</dbReference>
<evidence type="ECO:0000256" key="10">
    <source>
        <dbReference type="RuleBase" id="RU361274"/>
    </source>
</evidence>
<comment type="similarity">
    <text evidence="2 10">Belongs to the purine nucleoside phosphorylase YfiH/LACC1 family.</text>
</comment>
<comment type="caution">
    <text evidence="11">The sequence shown here is derived from an EMBL/GenBank/DDBJ whole genome shotgun (WGS) entry which is preliminary data.</text>
</comment>
<reference evidence="11 12" key="1">
    <citation type="submission" date="2019-06" db="EMBL/GenBank/DDBJ databases">
        <title>Taxogenomics and systematics of the genus Pantoea.</title>
        <authorList>
            <person name="Tambong J.T."/>
        </authorList>
    </citation>
    <scope>NUCLEOTIDE SEQUENCE [LARGE SCALE GENOMIC DNA]</scope>
    <source>
        <strain evidence="11 12">LMG 24200</strain>
    </source>
</reference>
<dbReference type="InterPro" id="IPR011324">
    <property type="entry name" value="Cytotoxic_necrot_fac-like_cat"/>
</dbReference>
<dbReference type="Pfam" id="PF02578">
    <property type="entry name" value="Cu-oxidase_4"/>
    <property type="match status" value="1"/>
</dbReference>
<comment type="catalytic activity">
    <reaction evidence="8">
        <text>adenosine + phosphate = alpha-D-ribose 1-phosphate + adenine</text>
        <dbReference type="Rhea" id="RHEA:27642"/>
        <dbReference type="ChEBI" id="CHEBI:16335"/>
        <dbReference type="ChEBI" id="CHEBI:16708"/>
        <dbReference type="ChEBI" id="CHEBI:43474"/>
        <dbReference type="ChEBI" id="CHEBI:57720"/>
        <dbReference type="EC" id="2.4.2.1"/>
    </reaction>
    <physiologicalReaction direction="left-to-right" evidence="8">
        <dbReference type="Rhea" id="RHEA:27643"/>
    </physiologicalReaction>
</comment>
<gene>
    <name evidence="11" type="primary">pgeF</name>
    <name evidence="11" type="ORF">FJW01_16900</name>
</gene>
<keyword evidence="6" id="KW-0862">Zinc</keyword>
<dbReference type="SUPFAM" id="SSF64438">
    <property type="entry name" value="CNF1/YfiH-like putative cysteine hydrolases"/>
    <property type="match status" value="1"/>
</dbReference>
<dbReference type="CDD" id="cd16833">
    <property type="entry name" value="YfiH"/>
    <property type="match status" value="1"/>
</dbReference>
<dbReference type="AlphaFoldDB" id="A0A506PWF9"/>
<keyword evidence="3" id="KW-0808">Transferase</keyword>
<dbReference type="EMBL" id="VHJA01000066">
    <property type="protein sequence ID" value="TPV38243.1"/>
    <property type="molecule type" value="Genomic_DNA"/>
</dbReference>
<evidence type="ECO:0000313" key="12">
    <source>
        <dbReference type="Proteomes" id="UP000317747"/>
    </source>
</evidence>
<accession>A0A506PWF9</accession>
<comment type="catalytic activity">
    <reaction evidence="9">
        <text>S-methyl-5'-thioadenosine + phosphate = 5-(methylsulfanyl)-alpha-D-ribose 1-phosphate + adenine</text>
        <dbReference type="Rhea" id="RHEA:11852"/>
        <dbReference type="ChEBI" id="CHEBI:16708"/>
        <dbReference type="ChEBI" id="CHEBI:17509"/>
        <dbReference type="ChEBI" id="CHEBI:43474"/>
        <dbReference type="ChEBI" id="CHEBI:58533"/>
        <dbReference type="EC" id="2.4.2.28"/>
    </reaction>
    <physiologicalReaction direction="left-to-right" evidence="9">
        <dbReference type="Rhea" id="RHEA:11853"/>
    </physiologicalReaction>
</comment>
<dbReference type="NCBIfam" id="NF007998">
    <property type="entry name" value="PRK10723.1"/>
    <property type="match status" value="1"/>
</dbReference>
<dbReference type="PANTHER" id="PTHR30616:SF2">
    <property type="entry name" value="PURINE NUCLEOSIDE PHOSPHORYLASE LACC1"/>
    <property type="match status" value="1"/>
</dbReference>
<name>A0A506PWF9_9GAMM</name>
<evidence type="ECO:0000256" key="3">
    <source>
        <dbReference type="ARBA" id="ARBA00022679"/>
    </source>
</evidence>
<dbReference type="Proteomes" id="UP000317747">
    <property type="component" value="Unassembled WGS sequence"/>
</dbReference>
<proteinExistence type="inferred from homology"/>
<evidence type="ECO:0000256" key="5">
    <source>
        <dbReference type="ARBA" id="ARBA00022801"/>
    </source>
</evidence>
<dbReference type="NCBIfam" id="TIGR00726">
    <property type="entry name" value="peptidoglycan editing factor PgeF"/>
    <property type="match status" value="1"/>
</dbReference>
<keyword evidence="5" id="KW-0378">Hydrolase</keyword>
<evidence type="ECO:0000256" key="8">
    <source>
        <dbReference type="ARBA" id="ARBA00048968"/>
    </source>
</evidence>
<evidence type="ECO:0000256" key="6">
    <source>
        <dbReference type="ARBA" id="ARBA00022833"/>
    </source>
</evidence>
<organism evidence="11 12">
    <name type="scientific">Pantoea deleyi</name>
    <dbReference type="NCBI Taxonomy" id="470932"/>
    <lineage>
        <taxon>Bacteria</taxon>
        <taxon>Pseudomonadati</taxon>
        <taxon>Pseudomonadota</taxon>
        <taxon>Gammaproteobacteria</taxon>
        <taxon>Enterobacterales</taxon>
        <taxon>Erwiniaceae</taxon>
        <taxon>Pantoea</taxon>
    </lineage>
</organism>
<evidence type="ECO:0000256" key="7">
    <source>
        <dbReference type="ARBA" id="ARBA00047989"/>
    </source>
</evidence>
<dbReference type="InterPro" id="IPR038371">
    <property type="entry name" value="Cu_polyphenol_OxRdtase_sf"/>
</dbReference>
<dbReference type="PANTHER" id="PTHR30616">
    <property type="entry name" value="UNCHARACTERIZED PROTEIN YFIH"/>
    <property type="match status" value="1"/>
</dbReference>
<evidence type="ECO:0000256" key="4">
    <source>
        <dbReference type="ARBA" id="ARBA00022723"/>
    </source>
</evidence>
<evidence type="ECO:0000256" key="1">
    <source>
        <dbReference type="ARBA" id="ARBA00000553"/>
    </source>
</evidence>
<dbReference type="OrthoDB" id="4279at2"/>
<keyword evidence="12" id="KW-1185">Reference proteome</keyword>
<dbReference type="RefSeq" id="WP_140917280.1">
    <property type="nucleotide sequence ID" value="NZ_CP071405.1"/>
</dbReference>
<dbReference type="GO" id="GO:0005507">
    <property type="term" value="F:copper ion binding"/>
    <property type="evidence" value="ECO:0007669"/>
    <property type="project" value="TreeGrafter"/>
</dbReference>
<evidence type="ECO:0000313" key="11">
    <source>
        <dbReference type="EMBL" id="TPV38243.1"/>
    </source>
</evidence>
<keyword evidence="11" id="KW-0560">Oxidoreductase</keyword>
<protein>
    <recommendedName>
        <fullName evidence="10">Purine nucleoside phosphorylase</fullName>
    </recommendedName>
</protein>
<comment type="catalytic activity">
    <reaction evidence="1">
        <text>inosine + phosphate = alpha-D-ribose 1-phosphate + hypoxanthine</text>
        <dbReference type="Rhea" id="RHEA:27646"/>
        <dbReference type="ChEBI" id="CHEBI:17368"/>
        <dbReference type="ChEBI" id="CHEBI:17596"/>
        <dbReference type="ChEBI" id="CHEBI:43474"/>
        <dbReference type="ChEBI" id="CHEBI:57720"/>
        <dbReference type="EC" id="2.4.2.1"/>
    </reaction>
    <physiologicalReaction direction="left-to-right" evidence="1">
        <dbReference type="Rhea" id="RHEA:27647"/>
    </physiologicalReaction>
</comment>
<comment type="catalytic activity">
    <reaction evidence="7">
        <text>adenosine + H2O + H(+) = inosine + NH4(+)</text>
        <dbReference type="Rhea" id="RHEA:24408"/>
        <dbReference type="ChEBI" id="CHEBI:15377"/>
        <dbReference type="ChEBI" id="CHEBI:15378"/>
        <dbReference type="ChEBI" id="CHEBI:16335"/>
        <dbReference type="ChEBI" id="CHEBI:17596"/>
        <dbReference type="ChEBI" id="CHEBI:28938"/>
        <dbReference type="EC" id="3.5.4.4"/>
    </reaction>
    <physiologicalReaction direction="left-to-right" evidence="7">
        <dbReference type="Rhea" id="RHEA:24409"/>
    </physiologicalReaction>
</comment>
<sequence>MNLITPEWPAPRRVRACSTRRQGGVSASPWHALNLGGHVGDDPDAVAHNRQRLVTEAGLPAMPQWLDQVHGTDVVRLSAGGSAPRRADACITDQPGTVCAIMTADCLPVLFCSQDGREVAAAHAGWRGLCAGVLENTLAQFRSPPGQIHAWLGPAIGPEAFEVGAEVRQAFVAQDARAGAAFRPAGDRFYADIWMLARLRLQAAGVESISADTRCTYTQRDDFFSFRRDGITGRMATLIWLL</sequence>
<dbReference type="GO" id="GO:0004000">
    <property type="term" value="F:adenosine deaminase activity"/>
    <property type="evidence" value="ECO:0007669"/>
    <property type="project" value="RHEA"/>
</dbReference>